<dbReference type="OrthoDB" id="9775455at2"/>
<protein>
    <submittedName>
        <fullName evidence="10">Uncharacterized protein</fullName>
    </submittedName>
</protein>
<dbReference type="PANTHER" id="PTHR30332">
    <property type="entry name" value="PROBABLE GENERAL SECRETION PATHWAY PROTEIN D"/>
    <property type="match status" value="1"/>
</dbReference>
<dbReference type="Pfam" id="PF00263">
    <property type="entry name" value="Secretin"/>
    <property type="match status" value="1"/>
</dbReference>
<feature type="domain" description="NolW-like" evidence="9">
    <location>
        <begin position="349"/>
        <end position="446"/>
    </location>
</feature>
<feature type="region of interest" description="Disordered" evidence="6">
    <location>
        <begin position="374"/>
        <end position="400"/>
    </location>
</feature>
<keyword evidence="11" id="KW-1185">Reference proteome</keyword>
<evidence type="ECO:0000256" key="1">
    <source>
        <dbReference type="ARBA" id="ARBA00004370"/>
    </source>
</evidence>
<evidence type="ECO:0000256" key="5">
    <source>
        <dbReference type="RuleBase" id="RU004004"/>
    </source>
</evidence>
<dbReference type="InterPro" id="IPR038591">
    <property type="entry name" value="NolW-like_sf"/>
</dbReference>
<keyword evidence="5" id="KW-0813">Transport</keyword>
<keyword evidence="3" id="KW-0472">Membrane</keyword>
<accession>A0A432Y5M4</accession>
<dbReference type="Pfam" id="PF03958">
    <property type="entry name" value="Secretin_N"/>
    <property type="match status" value="1"/>
</dbReference>
<dbReference type="InterPro" id="IPR050810">
    <property type="entry name" value="Bact_Secretion_Sys_Channel"/>
</dbReference>
<dbReference type="AlphaFoldDB" id="A0A432Y5M4"/>
<gene>
    <name evidence="10" type="ORF">CWI70_05805</name>
</gene>
<dbReference type="Gene3D" id="3.30.1370.120">
    <property type="match status" value="2"/>
</dbReference>
<evidence type="ECO:0000259" key="9">
    <source>
        <dbReference type="Pfam" id="PF03958"/>
    </source>
</evidence>
<name>A0A432Y5M4_9GAMM</name>
<comment type="similarity">
    <text evidence="4">Belongs to the bacterial secretin family.</text>
</comment>
<dbReference type="InterPro" id="IPR004846">
    <property type="entry name" value="T2SS/T3SS_dom"/>
</dbReference>
<dbReference type="Proteomes" id="UP000287649">
    <property type="component" value="Unassembled WGS sequence"/>
</dbReference>
<dbReference type="PRINTS" id="PR00811">
    <property type="entry name" value="BCTERIALGSPD"/>
</dbReference>
<dbReference type="InterPro" id="IPR004845">
    <property type="entry name" value="T2SS_GspD_CS"/>
</dbReference>
<feature type="signal peptide" evidence="7">
    <location>
        <begin position="1"/>
        <end position="33"/>
    </location>
</feature>
<feature type="chain" id="PRO_5019054097" evidence="7">
    <location>
        <begin position="34"/>
        <end position="693"/>
    </location>
</feature>
<comment type="subcellular location">
    <subcellularLocation>
        <location evidence="5">Cell outer membrane</location>
    </subcellularLocation>
    <subcellularLocation>
        <location evidence="1">Membrane</location>
    </subcellularLocation>
</comment>
<sequence>MTSTTQRNSRIMKVIEAKTALTLLAALSLWGCAQTTDRIPINPDRMEVENAEVVNDSVLQESDESVREGGFSRINSLQADAAKLRSDTDPAMQFSDSDSQQVSANALPMRAFIETIFGKALSVNYVIATQDELRQTVTLNLSDAVSSRELFRLARQLMNDKGLDVSLRDKTFYVYPVDAKQRSNVVIGLGRRFQDVPDTAQRILQVIPLKYGLKPSLERTIRGLTDVRITAELSQNAFFAEGQRQEILRLLDLIQLLDVPATRGRYIALVELTFISPTDYIDQLESLMGAEGISVGDNPTSGVAILAVPVMQLGAVALFAADEEVLERAQFWTKKIDQPSQGTKKGYYVYHPRYARASDLGESISALIGGGGFGGDTSRDTRSAQPQRGSNAGNTGARSGGAIVAENENLRMTVDERSNAIIFNSTGTDYKALLPIIKRLDVMPKQVVLDATIAEVTLTDEFSQGFEFAFRSGQITGGTLGALGVGDMGGFFVNWSDGVSSVRARLQESSSLINVISNPTIVVRDGVSASINVGNDIPTIGSTTTNPNFESQTQNVVYRKTGVQLNVTPTINAQGLVVLQIDQTISNTSAGGPSVAGSPSIFERAIQTEVIAQSGQTILLGGLISESKQNGNSSVPGLSDIPLLGNLFEGKDGNSEKTELVIFITPRIIDSTDQWAEIRQTIADGLTTIELND</sequence>
<dbReference type="EMBL" id="PIPX01000001">
    <property type="protein sequence ID" value="RUO56264.1"/>
    <property type="molecule type" value="Genomic_DNA"/>
</dbReference>
<evidence type="ECO:0000256" key="7">
    <source>
        <dbReference type="SAM" id="SignalP"/>
    </source>
</evidence>
<feature type="compositionally biased region" description="Polar residues" evidence="6">
    <location>
        <begin position="383"/>
        <end position="397"/>
    </location>
</feature>
<dbReference type="PROSITE" id="PS00875">
    <property type="entry name" value="T2SP_D"/>
    <property type="match status" value="1"/>
</dbReference>
<comment type="caution">
    <text evidence="10">The sequence shown here is derived from an EMBL/GenBank/DDBJ whole genome shotgun (WGS) entry which is preliminary data.</text>
</comment>
<evidence type="ECO:0000313" key="11">
    <source>
        <dbReference type="Proteomes" id="UP000287649"/>
    </source>
</evidence>
<dbReference type="InterPro" id="IPR005644">
    <property type="entry name" value="NolW-like"/>
</dbReference>
<dbReference type="GO" id="GO:0015627">
    <property type="term" value="C:type II protein secretion system complex"/>
    <property type="evidence" value="ECO:0007669"/>
    <property type="project" value="TreeGrafter"/>
</dbReference>
<evidence type="ECO:0000256" key="2">
    <source>
        <dbReference type="ARBA" id="ARBA00022729"/>
    </source>
</evidence>
<dbReference type="GO" id="GO:0009306">
    <property type="term" value="P:protein secretion"/>
    <property type="evidence" value="ECO:0007669"/>
    <property type="project" value="InterPro"/>
</dbReference>
<feature type="domain" description="Type II/III secretion system secretin-like" evidence="8">
    <location>
        <begin position="508"/>
        <end position="670"/>
    </location>
</feature>
<evidence type="ECO:0000313" key="10">
    <source>
        <dbReference type="EMBL" id="RUO56264.1"/>
    </source>
</evidence>
<dbReference type="GO" id="GO:0009279">
    <property type="term" value="C:cell outer membrane"/>
    <property type="evidence" value="ECO:0007669"/>
    <property type="project" value="UniProtKB-SubCell"/>
</dbReference>
<evidence type="ECO:0000256" key="4">
    <source>
        <dbReference type="RuleBase" id="RU004003"/>
    </source>
</evidence>
<proteinExistence type="inferred from homology"/>
<evidence type="ECO:0000256" key="3">
    <source>
        <dbReference type="ARBA" id="ARBA00023136"/>
    </source>
</evidence>
<evidence type="ECO:0000256" key="6">
    <source>
        <dbReference type="SAM" id="MobiDB-lite"/>
    </source>
</evidence>
<dbReference type="PANTHER" id="PTHR30332:SF24">
    <property type="entry name" value="SECRETIN GSPD-RELATED"/>
    <property type="match status" value="1"/>
</dbReference>
<organism evidence="10 11">
    <name type="scientific">Pseudidiomarina homiensis</name>
    <dbReference type="NCBI Taxonomy" id="364198"/>
    <lineage>
        <taxon>Bacteria</taxon>
        <taxon>Pseudomonadati</taxon>
        <taxon>Pseudomonadota</taxon>
        <taxon>Gammaproteobacteria</taxon>
        <taxon>Alteromonadales</taxon>
        <taxon>Idiomarinaceae</taxon>
        <taxon>Pseudidiomarina</taxon>
    </lineage>
</organism>
<keyword evidence="2 7" id="KW-0732">Signal</keyword>
<evidence type="ECO:0000259" key="8">
    <source>
        <dbReference type="Pfam" id="PF00263"/>
    </source>
</evidence>
<reference evidence="11" key="1">
    <citation type="journal article" date="2018" name="Front. Microbiol.">
        <title>Genome-Based Analysis Reveals the Taxonomy and Diversity of the Family Idiomarinaceae.</title>
        <authorList>
            <person name="Liu Y."/>
            <person name="Lai Q."/>
            <person name="Shao Z."/>
        </authorList>
    </citation>
    <scope>NUCLEOTIDE SEQUENCE [LARGE SCALE GENOMIC DNA]</scope>
    <source>
        <strain evidence="11">PO-M2</strain>
    </source>
</reference>
<dbReference type="InterPro" id="IPR001775">
    <property type="entry name" value="GspD/PilQ"/>
</dbReference>